<dbReference type="OrthoDB" id="5279806at2759"/>
<proteinExistence type="predicted"/>
<dbReference type="AlphaFoldDB" id="A0A9P4H8A8"/>
<evidence type="ECO:0000313" key="2">
    <source>
        <dbReference type="Proteomes" id="UP000799777"/>
    </source>
</evidence>
<organism evidence="1 2">
    <name type="scientific">Setomelanomma holmii</name>
    <dbReference type="NCBI Taxonomy" id="210430"/>
    <lineage>
        <taxon>Eukaryota</taxon>
        <taxon>Fungi</taxon>
        <taxon>Dikarya</taxon>
        <taxon>Ascomycota</taxon>
        <taxon>Pezizomycotina</taxon>
        <taxon>Dothideomycetes</taxon>
        <taxon>Pleosporomycetidae</taxon>
        <taxon>Pleosporales</taxon>
        <taxon>Pleosporineae</taxon>
        <taxon>Phaeosphaeriaceae</taxon>
        <taxon>Setomelanomma</taxon>
    </lineage>
</organism>
<gene>
    <name evidence="1" type="ORF">EK21DRAFT_67545</name>
</gene>
<feature type="non-terminal residue" evidence="1">
    <location>
        <position position="1"/>
    </location>
</feature>
<evidence type="ECO:0000313" key="1">
    <source>
        <dbReference type="EMBL" id="KAF2029509.1"/>
    </source>
</evidence>
<protein>
    <submittedName>
        <fullName evidence="1">Uncharacterized protein</fullName>
    </submittedName>
</protein>
<accession>A0A9P4H8A8</accession>
<dbReference type="EMBL" id="ML978200">
    <property type="protein sequence ID" value="KAF2029509.1"/>
    <property type="molecule type" value="Genomic_DNA"/>
</dbReference>
<dbReference type="Proteomes" id="UP000799777">
    <property type="component" value="Unassembled WGS sequence"/>
</dbReference>
<comment type="caution">
    <text evidence="1">The sequence shown here is derived from an EMBL/GenBank/DDBJ whole genome shotgun (WGS) entry which is preliminary data.</text>
</comment>
<keyword evidence="2" id="KW-1185">Reference proteome</keyword>
<name>A0A9P4H8A8_9PLEO</name>
<reference evidence="1" key="1">
    <citation type="journal article" date="2020" name="Stud. Mycol.">
        <title>101 Dothideomycetes genomes: a test case for predicting lifestyles and emergence of pathogens.</title>
        <authorList>
            <person name="Haridas S."/>
            <person name="Albert R."/>
            <person name="Binder M."/>
            <person name="Bloem J."/>
            <person name="Labutti K."/>
            <person name="Salamov A."/>
            <person name="Andreopoulos B."/>
            <person name="Baker S."/>
            <person name="Barry K."/>
            <person name="Bills G."/>
            <person name="Bluhm B."/>
            <person name="Cannon C."/>
            <person name="Castanera R."/>
            <person name="Culley D."/>
            <person name="Daum C."/>
            <person name="Ezra D."/>
            <person name="Gonzalez J."/>
            <person name="Henrissat B."/>
            <person name="Kuo A."/>
            <person name="Liang C."/>
            <person name="Lipzen A."/>
            <person name="Lutzoni F."/>
            <person name="Magnuson J."/>
            <person name="Mondo S."/>
            <person name="Nolan M."/>
            <person name="Ohm R."/>
            <person name="Pangilinan J."/>
            <person name="Park H.-J."/>
            <person name="Ramirez L."/>
            <person name="Alfaro M."/>
            <person name="Sun H."/>
            <person name="Tritt A."/>
            <person name="Yoshinaga Y."/>
            <person name="Zwiers L.-H."/>
            <person name="Turgeon B."/>
            <person name="Goodwin S."/>
            <person name="Spatafora J."/>
            <person name="Crous P."/>
            <person name="Grigoriev I."/>
        </authorList>
    </citation>
    <scope>NUCLEOTIDE SEQUENCE</scope>
    <source>
        <strain evidence="1">CBS 110217</strain>
    </source>
</reference>
<sequence>LFRPAQFKLEAVKHTEDVILQKRLANLFRLSHEGAQDYKLLLTLLSSAFSTSISNVGDTHEPWPFDFGNGIDGQRALRKGKTWLSWYILSEGPDLFWHQWWSLPHNNIRTQNHIRDRAIHAFRSTPEKLSNHQRTLARTLQDAVNHKAAIDFEFSEWSPVRHFARYAKHRLQRREAGLPPAREILGHVPFLVNFRCPEEVVSRYEVVEAEKNAGRAGVVVPR</sequence>